<dbReference type="EMBL" id="LT994651">
    <property type="protein sequence ID" value="SPN79193.1"/>
    <property type="molecule type" value="Genomic_DNA"/>
</dbReference>
<dbReference type="Proteomes" id="UP000273054">
    <property type="component" value="Segment"/>
</dbReference>
<accession>A0A2R8FDW0</accession>
<organism evidence="1">
    <name type="scientific">Brazilian cedratvirus IHUMI</name>
    <dbReference type="NCBI Taxonomy" id="2126980"/>
    <lineage>
        <taxon>Viruses</taxon>
        <taxon>Pithoviruses</taxon>
        <taxon>Orthocedratvirinae</taxon>
        <taxon>Alphacedratvirus</taxon>
        <taxon>Alphacedratvirus brasiliense</taxon>
    </lineage>
</organism>
<evidence type="ECO:0000313" key="2">
    <source>
        <dbReference type="Proteomes" id="UP000273054"/>
    </source>
</evidence>
<evidence type="ECO:0000313" key="1">
    <source>
        <dbReference type="EMBL" id="SPN79193.1"/>
    </source>
</evidence>
<proteinExistence type="predicted"/>
<protein>
    <submittedName>
        <fullName evidence="1">Uncharacterized protein</fullName>
    </submittedName>
</protein>
<sequence>MSTKINLFQEYYVPKDEKRAREVDFCFVHNSALQEINYYIIVHSEEEAKKISSLLPSDSSRVAHTKQETYFW</sequence>
<reference evidence="1" key="1">
    <citation type="submission" date="2018-03" db="EMBL/GenBank/DDBJ databases">
        <authorList>
            <consortium name="Urmite Genomes"/>
        </authorList>
    </citation>
    <scope>NUCLEOTIDE SEQUENCE [LARGE SCALE GENOMIC DNA]</scope>
    <source>
        <strain evidence="1">IHUMI-27.7</strain>
    </source>
</reference>
<keyword evidence="2" id="KW-1185">Reference proteome</keyword>
<name>A0A2R8FDW0_9VIRU</name>
<gene>
    <name evidence="1" type="ORF">BRZCDTV_205</name>
</gene>